<dbReference type="InterPro" id="IPR011663">
    <property type="entry name" value="UTRA"/>
</dbReference>
<dbReference type="InterPro" id="IPR050679">
    <property type="entry name" value="Bact_HTH_transcr_reg"/>
</dbReference>
<dbReference type="PRINTS" id="PR00035">
    <property type="entry name" value="HTHGNTR"/>
</dbReference>
<dbReference type="PANTHER" id="PTHR44846">
    <property type="entry name" value="MANNOSYL-D-GLYCERATE TRANSPORT/METABOLISM SYSTEM REPRESSOR MNGR-RELATED"/>
    <property type="match status" value="1"/>
</dbReference>
<dbReference type="CDD" id="cd07377">
    <property type="entry name" value="WHTH_GntR"/>
    <property type="match status" value="1"/>
</dbReference>
<accession>A0A0R2MR33</accession>
<keyword evidence="7" id="KW-1185">Reference proteome</keyword>
<dbReference type="AlphaFoldDB" id="A0A0R2MR33"/>
<dbReference type="GO" id="GO:0003677">
    <property type="term" value="F:DNA binding"/>
    <property type="evidence" value="ECO:0007669"/>
    <property type="project" value="UniProtKB-UniRule"/>
</dbReference>
<dbReference type="Pfam" id="PF00392">
    <property type="entry name" value="GntR"/>
    <property type="match status" value="1"/>
</dbReference>
<dbReference type="RefSeq" id="WP_056993181.1">
    <property type="nucleotide sequence ID" value="NZ_JQCE01000057.1"/>
</dbReference>
<reference evidence="6 7" key="1">
    <citation type="journal article" date="2015" name="Genome Announc.">
        <title>Expanding the biotechnology potential of lactobacilli through comparative genomics of 213 strains and associated genera.</title>
        <authorList>
            <person name="Sun Z."/>
            <person name="Harris H.M."/>
            <person name="McCann A."/>
            <person name="Guo C."/>
            <person name="Argimon S."/>
            <person name="Zhang W."/>
            <person name="Yang X."/>
            <person name="Jeffery I.B."/>
            <person name="Cooney J.C."/>
            <person name="Kagawa T.F."/>
            <person name="Liu W."/>
            <person name="Song Y."/>
            <person name="Salvetti E."/>
            <person name="Wrobel A."/>
            <person name="Rasinkangas P."/>
            <person name="Parkhill J."/>
            <person name="Rea M.C."/>
            <person name="O'Sullivan O."/>
            <person name="Ritari J."/>
            <person name="Douillard F.P."/>
            <person name="Paul Ross R."/>
            <person name="Yang R."/>
            <person name="Briner A.E."/>
            <person name="Felis G.E."/>
            <person name="de Vos W.M."/>
            <person name="Barrangou R."/>
            <person name="Klaenhammer T.R."/>
            <person name="Caufield P.W."/>
            <person name="Cui Y."/>
            <person name="Zhang H."/>
            <person name="O'Toole P.W."/>
        </authorList>
    </citation>
    <scope>NUCLEOTIDE SEQUENCE [LARGE SCALE GENOMIC DNA]</scope>
    <source>
        <strain evidence="6 7">DSM 24301</strain>
    </source>
</reference>
<organism evidence="6 7">
    <name type="scientific">Lacticaseibacillus saniviri JCM 17471 = DSM 24301</name>
    <dbReference type="NCBI Taxonomy" id="1293598"/>
    <lineage>
        <taxon>Bacteria</taxon>
        <taxon>Bacillati</taxon>
        <taxon>Bacillota</taxon>
        <taxon>Bacilli</taxon>
        <taxon>Lactobacillales</taxon>
        <taxon>Lactobacillaceae</taxon>
        <taxon>Lacticaseibacillus</taxon>
    </lineage>
</organism>
<comment type="caution">
    <text evidence="6">The sequence shown here is derived from an EMBL/GenBank/DDBJ whole genome shotgun (WGS) entry which is preliminary data.</text>
</comment>
<dbReference type="PATRIC" id="fig|1293598.4.peg.2139"/>
<sequence>MTTKFNLVFQDLQTKISEGVYATNELLPSEQRLQRLYGASRDTIRKALERLREQGYIQSQKGKGSTVINRQQYVFPVSGVVSYKELATRANLQTKTTLVSSRTTTLPLSDFAAVDPNAKPMTVTQLVRLRELNQEPLIIDIDYIDQDVVPKISKAVAEDSIYQYFEQTLHLRIAYAKKEITVEPATEQDQALLELPADGMVVVVKSVTSLEDTTAFQYTESRHRPDRFRFQDFARRI</sequence>
<dbReference type="InterPro" id="IPR012770">
    <property type="entry name" value="TreR"/>
</dbReference>
<evidence type="ECO:0000256" key="2">
    <source>
        <dbReference type="ARBA" id="ARBA00023125"/>
    </source>
</evidence>
<dbReference type="PROSITE" id="PS50949">
    <property type="entry name" value="HTH_GNTR"/>
    <property type="match status" value="1"/>
</dbReference>
<dbReference type="Pfam" id="PF07702">
    <property type="entry name" value="UTRA"/>
    <property type="match status" value="1"/>
</dbReference>
<gene>
    <name evidence="6" type="ORF">IV56_GL002053</name>
</gene>
<proteinExistence type="predicted"/>
<evidence type="ECO:0000256" key="1">
    <source>
        <dbReference type="ARBA" id="ARBA00023015"/>
    </source>
</evidence>
<dbReference type="Gene3D" id="1.10.10.10">
    <property type="entry name" value="Winged helix-like DNA-binding domain superfamily/Winged helix DNA-binding domain"/>
    <property type="match status" value="1"/>
</dbReference>
<dbReference type="NCBIfam" id="TIGR02404">
    <property type="entry name" value="trehalos_R_Bsub"/>
    <property type="match status" value="1"/>
</dbReference>
<dbReference type="Gene3D" id="3.40.1410.10">
    <property type="entry name" value="Chorismate lyase-like"/>
    <property type="match status" value="1"/>
</dbReference>
<dbReference type="InterPro" id="IPR036390">
    <property type="entry name" value="WH_DNA-bd_sf"/>
</dbReference>
<dbReference type="InterPro" id="IPR028978">
    <property type="entry name" value="Chorismate_lyase_/UTRA_dom_sf"/>
</dbReference>
<dbReference type="EMBL" id="JQCE01000057">
    <property type="protein sequence ID" value="KRO16054.1"/>
    <property type="molecule type" value="Genomic_DNA"/>
</dbReference>
<evidence type="ECO:0000256" key="4">
    <source>
        <dbReference type="NCBIfam" id="TIGR02404"/>
    </source>
</evidence>
<dbReference type="SMART" id="SM00866">
    <property type="entry name" value="UTRA"/>
    <property type="match status" value="1"/>
</dbReference>
<evidence type="ECO:0000259" key="5">
    <source>
        <dbReference type="PROSITE" id="PS50949"/>
    </source>
</evidence>
<dbReference type="SMART" id="SM00345">
    <property type="entry name" value="HTH_GNTR"/>
    <property type="match status" value="1"/>
</dbReference>
<keyword evidence="3" id="KW-0804">Transcription</keyword>
<dbReference type="Proteomes" id="UP000050969">
    <property type="component" value="Unassembled WGS sequence"/>
</dbReference>
<keyword evidence="2" id="KW-0238">DNA-binding</keyword>
<protein>
    <recommendedName>
        <fullName evidence="4">Trehalose operon repressor</fullName>
    </recommendedName>
</protein>
<dbReference type="InterPro" id="IPR000524">
    <property type="entry name" value="Tscrpt_reg_HTH_GntR"/>
</dbReference>
<dbReference type="STRING" id="1293598.IV56_GL002053"/>
<name>A0A0R2MR33_9LACO</name>
<dbReference type="GO" id="GO:0003700">
    <property type="term" value="F:DNA-binding transcription factor activity"/>
    <property type="evidence" value="ECO:0007669"/>
    <property type="project" value="UniProtKB-UniRule"/>
</dbReference>
<evidence type="ECO:0000313" key="6">
    <source>
        <dbReference type="EMBL" id="KRO16054.1"/>
    </source>
</evidence>
<dbReference type="GO" id="GO:0045892">
    <property type="term" value="P:negative regulation of DNA-templated transcription"/>
    <property type="evidence" value="ECO:0007669"/>
    <property type="project" value="TreeGrafter"/>
</dbReference>
<dbReference type="SUPFAM" id="SSF64288">
    <property type="entry name" value="Chorismate lyase-like"/>
    <property type="match status" value="1"/>
</dbReference>
<evidence type="ECO:0000313" key="7">
    <source>
        <dbReference type="Proteomes" id="UP000050969"/>
    </source>
</evidence>
<dbReference type="SUPFAM" id="SSF46785">
    <property type="entry name" value="Winged helix' DNA-binding domain"/>
    <property type="match status" value="1"/>
</dbReference>
<evidence type="ECO:0000256" key="3">
    <source>
        <dbReference type="ARBA" id="ARBA00023163"/>
    </source>
</evidence>
<dbReference type="InterPro" id="IPR036388">
    <property type="entry name" value="WH-like_DNA-bd_sf"/>
</dbReference>
<feature type="domain" description="HTH gntR-type" evidence="5">
    <location>
        <begin position="2"/>
        <end position="70"/>
    </location>
</feature>
<dbReference type="PANTHER" id="PTHR44846:SF12">
    <property type="entry name" value="HTH-TYPE TRANSCRIPTIONAL REGULATOR TRER"/>
    <property type="match status" value="1"/>
</dbReference>
<keyword evidence="1" id="KW-0805">Transcription regulation</keyword>